<accession>A0A0F9LN90</accession>
<evidence type="ECO:0000256" key="1">
    <source>
        <dbReference type="SAM" id="MobiDB-lite"/>
    </source>
</evidence>
<gene>
    <name evidence="2" type="ORF">LCGC14_1194260</name>
</gene>
<evidence type="ECO:0000313" key="2">
    <source>
        <dbReference type="EMBL" id="KKM94848.1"/>
    </source>
</evidence>
<organism evidence="2">
    <name type="scientific">marine sediment metagenome</name>
    <dbReference type="NCBI Taxonomy" id="412755"/>
    <lineage>
        <taxon>unclassified sequences</taxon>
        <taxon>metagenomes</taxon>
        <taxon>ecological metagenomes</taxon>
    </lineage>
</organism>
<feature type="region of interest" description="Disordered" evidence="1">
    <location>
        <begin position="1"/>
        <end position="39"/>
    </location>
</feature>
<reference evidence="2" key="1">
    <citation type="journal article" date="2015" name="Nature">
        <title>Complex archaea that bridge the gap between prokaryotes and eukaryotes.</title>
        <authorList>
            <person name="Spang A."/>
            <person name="Saw J.H."/>
            <person name="Jorgensen S.L."/>
            <person name="Zaremba-Niedzwiedzka K."/>
            <person name="Martijn J."/>
            <person name="Lind A.E."/>
            <person name="van Eijk R."/>
            <person name="Schleper C."/>
            <person name="Guy L."/>
            <person name="Ettema T.J."/>
        </authorList>
    </citation>
    <scope>NUCLEOTIDE SEQUENCE</scope>
</reference>
<feature type="compositionally biased region" description="Basic and acidic residues" evidence="1">
    <location>
        <begin position="1"/>
        <end position="11"/>
    </location>
</feature>
<dbReference type="AlphaFoldDB" id="A0A0F9LN90"/>
<comment type="caution">
    <text evidence="2">The sequence shown here is derived from an EMBL/GenBank/DDBJ whole genome shotgun (WGS) entry which is preliminary data.</text>
</comment>
<protein>
    <submittedName>
        <fullName evidence="2">Uncharacterized protein</fullName>
    </submittedName>
</protein>
<dbReference type="EMBL" id="LAZR01006087">
    <property type="protein sequence ID" value="KKM94848.1"/>
    <property type="molecule type" value="Genomic_DNA"/>
</dbReference>
<feature type="compositionally biased region" description="Basic residues" evidence="1">
    <location>
        <begin position="12"/>
        <end position="30"/>
    </location>
</feature>
<name>A0A0F9LN90_9ZZZZ</name>
<proteinExistence type="predicted"/>
<sequence>MPKIDKSEQRPSKKNSKRKNKGFPYKKTRKKEKESLTGE</sequence>